<protein>
    <submittedName>
        <fullName evidence="2">Uncharacterized protein</fullName>
    </submittedName>
</protein>
<sequence>SVKVAPRRDELVALQNPRSLFSNTPSFFAMCDIRQTILELKKMNTDIEEINERSSNDTQAQSHLHHSVLYPALLRQGIDHPTNVLPDPTSLKDPNAILTAMKMCQIIYYSQYNQLMQALRNRQMQRQRQKEQVDNHENKYREENLCM</sequence>
<name>A0AAV2RK00_MEGNR</name>
<dbReference type="AlphaFoldDB" id="A0AAV2RK00"/>
<feature type="non-terminal residue" evidence="2">
    <location>
        <position position="1"/>
    </location>
</feature>
<evidence type="ECO:0000313" key="3">
    <source>
        <dbReference type="Proteomes" id="UP001497623"/>
    </source>
</evidence>
<feature type="compositionally biased region" description="Basic and acidic residues" evidence="1">
    <location>
        <begin position="128"/>
        <end position="147"/>
    </location>
</feature>
<dbReference type="EMBL" id="CAXKWB010022351">
    <property type="protein sequence ID" value="CAL4124270.1"/>
    <property type="molecule type" value="Genomic_DNA"/>
</dbReference>
<evidence type="ECO:0000256" key="1">
    <source>
        <dbReference type="SAM" id="MobiDB-lite"/>
    </source>
</evidence>
<dbReference type="Proteomes" id="UP001497623">
    <property type="component" value="Unassembled WGS sequence"/>
</dbReference>
<reference evidence="2 3" key="1">
    <citation type="submission" date="2024-05" db="EMBL/GenBank/DDBJ databases">
        <authorList>
            <person name="Wallberg A."/>
        </authorList>
    </citation>
    <scope>NUCLEOTIDE SEQUENCE [LARGE SCALE GENOMIC DNA]</scope>
</reference>
<keyword evidence="3" id="KW-1185">Reference proteome</keyword>
<organism evidence="2 3">
    <name type="scientific">Meganyctiphanes norvegica</name>
    <name type="common">Northern krill</name>
    <name type="synonym">Thysanopoda norvegica</name>
    <dbReference type="NCBI Taxonomy" id="48144"/>
    <lineage>
        <taxon>Eukaryota</taxon>
        <taxon>Metazoa</taxon>
        <taxon>Ecdysozoa</taxon>
        <taxon>Arthropoda</taxon>
        <taxon>Crustacea</taxon>
        <taxon>Multicrustacea</taxon>
        <taxon>Malacostraca</taxon>
        <taxon>Eumalacostraca</taxon>
        <taxon>Eucarida</taxon>
        <taxon>Euphausiacea</taxon>
        <taxon>Euphausiidae</taxon>
        <taxon>Meganyctiphanes</taxon>
    </lineage>
</organism>
<comment type="caution">
    <text evidence="2">The sequence shown here is derived from an EMBL/GenBank/DDBJ whole genome shotgun (WGS) entry which is preliminary data.</text>
</comment>
<feature type="region of interest" description="Disordered" evidence="1">
    <location>
        <begin position="126"/>
        <end position="147"/>
    </location>
</feature>
<proteinExistence type="predicted"/>
<accession>A0AAV2RK00</accession>
<gene>
    <name evidence="2" type="ORF">MNOR_LOCUS24385</name>
</gene>
<evidence type="ECO:0000313" key="2">
    <source>
        <dbReference type="EMBL" id="CAL4124270.1"/>
    </source>
</evidence>